<keyword evidence="1" id="KW-0067">ATP-binding</keyword>
<protein>
    <submittedName>
        <fullName evidence="3">D-alanine-D-alanine ligase-like ATP-grasp enzyme</fullName>
    </submittedName>
</protein>
<dbReference type="PANTHER" id="PTHR21621">
    <property type="entry name" value="RIBOSOMAL PROTEIN S6 MODIFICATION PROTEIN"/>
    <property type="match status" value="1"/>
</dbReference>
<proteinExistence type="predicted"/>
<reference evidence="3 4" key="1">
    <citation type="submission" date="2021-03" db="EMBL/GenBank/DDBJ databases">
        <title>Genomic Encyclopedia of Type Strains, Phase IV (KMG-IV): sequencing the most valuable type-strain genomes for metagenomic binning, comparative biology and taxonomic classification.</title>
        <authorList>
            <person name="Goeker M."/>
        </authorList>
    </citation>
    <scope>NUCLEOTIDE SEQUENCE [LARGE SCALE GENOMIC DNA]</scope>
    <source>
        <strain evidence="3 4">DSM 25609</strain>
    </source>
</reference>
<dbReference type="InterPro" id="IPR011761">
    <property type="entry name" value="ATP-grasp"/>
</dbReference>
<dbReference type="Proteomes" id="UP001519345">
    <property type="component" value="Unassembled WGS sequence"/>
</dbReference>
<dbReference type="Gene3D" id="3.30.470.20">
    <property type="entry name" value="ATP-grasp fold, B domain"/>
    <property type="match status" value="1"/>
</dbReference>
<keyword evidence="4" id="KW-1185">Reference proteome</keyword>
<sequence>MKGIEDKSLDQLIEIVPESAYGANATMFSVALEGWKRGLKLKFFKKYIKNRVKIRYSLSNEEREIKFQLSLAEFVPKETRNITRSKKNTKDYLLKADIPTPQGRSFSGENEDDEIINYAKTLEYPLVIKPVSASLGIGVTTNIYDEETFSENLKHLRGNKGYKEIIVEQQVTGEDTRLFVVGDQVVSAFKRIAANVIGDGKHTIKELIELKNSNRKKTHMLAVLKLKLMLR</sequence>
<accession>A0ABS4IKI9</accession>
<evidence type="ECO:0000259" key="2">
    <source>
        <dbReference type="PROSITE" id="PS50975"/>
    </source>
</evidence>
<comment type="caution">
    <text evidence="3">The sequence shown here is derived from an EMBL/GenBank/DDBJ whole genome shotgun (WGS) entry which is preliminary data.</text>
</comment>
<keyword evidence="1" id="KW-0547">Nucleotide-binding</keyword>
<dbReference type="PROSITE" id="PS50975">
    <property type="entry name" value="ATP_GRASP"/>
    <property type="match status" value="1"/>
</dbReference>
<dbReference type="Pfam" id="PF08443">
    <property type="entry name" value="RimK"/>
    <property type="match status" value="1"/>
</dbReference>
<dbReference type="InterPro" id="IPR013651">
    <property type="entry name" value="ATP-grasp_RimK-type"/>
</dbReference>
<dbReference type="SUPFAM" id="SSF56059">
    <property type="entry name" value="Glutathione synthetase ATP-binding domain-like"/>
    <property type="match status" value="1"/>
</dbReference>
<dbReference type="PANTHER" id="PTHR21621:SF0">
    <property type="entry name" value="BETA-CITRYLGLUTAMATE SYNTHASE B-RELATED"/>
    <property type="match status" value="1"/>
</dbReference>
<evidence type="ECO:0000256" key="1">
    <source>
        <dbReference type="PROSITE-ProRule" id="PRU00409"/>
    </source>
</evidence>
<organism evidence="3 4">
    <name type="scientific">Virgibacillus natechei</name>
    <dbReference type="NCBI Taxonomy" id="1216297"/>
    <lineage>
        <taxon>Bacteria</taxon>
        <taxon>Bacillati</taxon>
        <taxon>Bacillota</taxon>
        <taxon>Bacilli</taxon>
        <taxon>Bacillales</taxon>
        <taxon>Bacillaceae</taxon>
        <taxon>Virgibacillus</taxon>
    </lineage>
</organism>
<gene>
    <name evidence="3" type="ORF">J2Z83_003630</name>
</gene>
<dbReference type="EMBL" id="JAGGKX010000027">
    <property type="protein sequence ID" value="MBP1971479.1"/>
    <property type="molecule type" value="Genomic_DNA"/>
</dbReference>
<name>A0ABS4IKI9_9BACI</name>
<evidence type="ECO:0000313" key="3">
    <source>
        <dbReference type="EMBL" id="MBP1971479.1"/>
    </source>
</evidence>
<feature type="domain" description="ATP-grasp" evidence="2">
    <location>
        <begin position="90"/>
        <end position="175"/>
    </location>
</feature>
<evidence type="ECO:0000313" key="4">
    <source>
        <dbReference type="Proteomes" id="UP001519345"/>
    </source>
</evidence>